<reference evidence="1" key="1">
    <citation type="submission" date="2023-07" db="EMBL/GenBank/DDBJ databases">
        <title>Black Yeasts Isolated from many extreme environments.</title>
        <authorList>
            <person name="Coleine C."/>
            <person name="Stajich J.E."/>
            <person name="Selbmann L."/>
        </authorList>
    </citation>
    <scope>NUCLEOTIDE SEQUENCE</scope>
    <source>
        <strain evidence="1">CCFEE 5714</strain>
    </source>
</reference>
<dbReference type="Proteomes" id="UP001281147">
    <property type="component" value="Unassembled WGS sequence"/>
</dbReference>
<dbReference type="EMBL" id="JAUTXU010000028">
    <property type="protein sequence ID" value="KAK3719090.1"/>
    <property type="molecule type" value="Genomic_DNA"/>
</dbReference>
<gene>
    <name evidence="1" type="ORF">LTR37_004654</name>
</gene>
<organism evidence="1 2">
    <name type="scientific">Vermiconidia calcicola</name>
    <dbReference type="NCBI Taxonomy" id="1690605"/>
    <lineage>
        <taxon>Eukaryota</taxon>
        <taxon>Fungi</taxon>
        <taxon>Dikarya</taxon>
        <taxon>Ascomycota</taxon>
        <taxon>Pezizomycotina</taxon>
        <taxon>Dothideomycetes</taxon>
        <taxon>Dothideomycetidae</taxon>
        <taxon>Mycosphaerellales</taxon>
        <taxon>Extremaceae</taxon>
        <taxon>Vermiconidia</taxon>
    </lineage>
</organism>
<evidence type="ECO:0000313" key="2">
    <source>
        <dbReference type="Proteomes" id="UP001281147"/>
    </source>
</evidence>
<protein>
    <submittedName>
        <fullName evidence="1">Uncharacterized protein</fullName>
    </submittedName>
</protein>
<accession>A0ACC3NLU1</accession>
<keyword evidence="2" id="KW-1185">Reference proteome</keyword>
<evidence type="ECO:0000313" key="1">
    <source>
        <dbReference type="EMBL" id="KAK3719090.1"/>
    </source>
</evidence>
<sequence length="110" mass="11750">MTEIHAMIRSQAKSVYIMMTGDTYDSTDTNFTINVVRSGIGFVAFVDNSVVRTFVQGPACATAKEAIEALHVTTCDALFLRRGDTMLQPGGPGVVATDNGGLYQQSVNEG</sequence>
<name>A0ACC3NLU1_9PEZI</name>
<comment type="caution">
    <text evidence="1">The sequence shown here is derived from an EMBL/GenBank/DDBJ whole genome shotgun (WGS) entry which is preliminary data.</text>
</comment>
<proteinExistence type="predicted"/>